<evidence type="ECO:0000259" key="1">
    <source>
        <dbReference type="Pfam" id="PF24032"/>
    </source>
</evidence>
<dbReference type="Proteomes" id="UP000037146">
    <property type="component" value="Unassembled WGS sequence"/>
</dbReference>
<keyword evidence="2" id="KW-0378">Hydrolase</keyword>
<name>A0A0K9H016_9BACI</name>
<evidence type="ECO:0000313" key="3">
    <source>
        <dbReference type="Proteomes" id="UP000037146"/>
    </source>
</evidence>
<reference evidence="3" key="1">
    <citation type="submission" date="2015-07" db="EMBL/GenBank/DDBJ databases">
        <title>Genome sequencing project for genomic taxonomy and phylogenomics of Bacillus-like bacteria.</title>
        <authorList>
            <person name="Liu B."/>
            <person name="Wang J."/>
            <person name="Zhu Y."/>
            <person name="Liu G."/>
            <person name="Chen Q."/>
            <person name="Chen Z."/>
            <person name="Lan J."/>
            <person name="Che J."/>
            <person name="Ge C."/>
            <person name="Shi H."/>
            <person name="Pan Z."/>
            <person name="Liu X."/>
        </authorList>
    </citation>
    <scope>NUCLEOTIDE SEQUENCE [LARGE SCALE GENOMIC DNA]</scope>
    <source>
        <strain evidence="3">FJAT-27997</strain>
    </source>
</reference>
<protein>
    <submittedName>
        <fullName evidence="2">Hydrolase</fullName>
    </submittedName>
</protein>
<comment type="caution">
    <text evidence="2">The sequence shown here is derived from an EMBL/GenBank/DDBJ whole genome shotgun (WGS) entry which is preliminary data.</text>
</comment>
<dbReference type="AlphaFoldDB" id="A0A0K9H016"/>
<dbReference type="EMBL" id="LFZW01000001">
    <property type="protein sequence ID" value="KMY52253.1"/>
    <property type="molecule type" value="Genomic_DNA"/>
</dbReference>
<proteinExistence type="predicted"/>
<dbReference type="PATRIC" id="fig|1679170.3.peg.1430"/>
<dbReference type="InterPro" id="IPR056937">
    <property type="entry name" value="YqbQ/XkdQ"/>
</dbReference>
<accession>A0A0K9H016</accession>
<organism evidence="2 3">
    <name type="scientific">Peribacillus loiseleuriae</name>
    <dbReference type="NCBI Taxonomy" id="1679170"/>
    <lineage>
        <taxon>Bacteria</taxon>
        <taxon>Bacillati</taxon>
        <taxon>Bacillota</taxon>
        <taxon>Bacilli</taxon>
        <taxon>Bacillales</taxon>
        <taxon>Bacillaceae</taxon>
        <taxon>Peribacillus</taxon>
    </lineage>
</organism>
<feature type="domain" description="YqbQ/XkdQ" evidence="1">
    <location>
        <begin position="20"/>
        <end position="311"/>
    </location>
</feature>
<dbReference type="Pfam" id="PF24032">
    <property type="entry name" value="YQBQ"/>
    <property type="match status" value="1"/>
</dbReference>
<dbReference type="SUPFAM" id="SSF69279">
    <property type="entry name" value="Phage tail proteins"/>
    <property type="match status" value="1"/>
</dbReference>
<evidence type="ECO:0000313" key="2">
    <source>
        <dbReference type="EMBL" id="KMY52253.1"/>
    </source>
</evidence>
<sequence length="317" mass="36617">MELIIQNGSNVYLPILKDEITWETERKGSPGILKFTVVKDQEIAFQEGNAVRLIINGMKIFYGFVFSKKRDKEQHIQVTAYDQLRYFKNKDTYVYSNKRADEVVKMIVNDFLLNVGTLENTVHKIASKIEDNKTLFDIVQSALDDTLMTKKKMYVLYDDFGKLALKDISKMKLDLLIDEETGENFTYSSSIDEQTYNKIKLSYENKEKGVREIYIAQHGANMNKWGVLQYFEKIDGNVNGKVKANALLELYNQRTRNLTINNALGDWRVRGGSLIAVILNLGDLITNNYMLVEKVKHSYRDDEHFMNLTLRGGEFIA</sequence>
<dbReference type="GO" id="GO:0016787">
    <property type="term" value="F:hydrolase activity"/>
    <property type="evidence" value="ECO:0007669"/>
    <property type="project" value="UniProtKB-KW"/>
</dbReference>
<gene>
    <name evidence="2" type="ORF">AC625_06650</name>
</gene>
<keyword evidence="3" id="KW-1185">Reference proteome</keyword>
<dbReference type="STRING" id="1679170.AC625_06650"/>